<organism evidence="4 5">
    <name type="scientific">Pendulispora albinea</name>
    <dbReference type="NCBI Taxonomy" id="2741071"/>
    <lineage>
        <taxon>Bacteria</taxon>
        <taxon>Pseudomonadati</taxon>
        <taxon>Myxococcota</taxon>
        <taxon>Myxococcia</taxon>
        <taxon>Myxococcales</taxon>
        <taxon>Sorangiineae</taxon>
        <taxon>Pendulisporaceae</taxon>
        <taxon>Pendulispora</taxon>
    </lineage>
</organism>
<evidence type="ECO:0000256" key="2">
    <source>
        <dbReference type="ARBA" id="ARBA00023002"/>
    </source>
</evidence>
<sequence>MSANTAKTILITGAGMGIGASTARELAAGNRLILHYHTSQRDAFALQQELKPVSSSIDAVGADLTTDAGCLGLFEKIRARFSALDVLINNTGGMIERRSVKELSWTHLLDTFALNALSTMRVTALCAELLERGTNPCVVNVTSVAMRLGAPTATAYGAAKAAVDSFTRGAARELAPRIRVNAVAPGMIDTRFHERVTPEAKMRQFIENTPLKRIGDATDVARTIRFLVESAFITGETIDCNGGLSMR</sequence>
<accession>A0ABZ2M1Q1</accession>
<feature type="domain" description="Ketoreductase" evidence="3">
    <location>
        <begin position="7"/>
        <end position="191"/>
    </location>
</feature>
<dbReference type="Proteomes" id="UP001370348">
    <property type="component" value="Chromosome"/>
</dbReference>
<keyword evidence="2" id="KW-0560">Oxidoreductase</keyword>
<evidence type="ECO:0000259" key="3">
    <source>
        <dbReference type="SMART" id="SM00822"/>
    </source>
</evidence>
<evidence type="ECO:0000256" key="1">
    <source>
        <dbReference type="ARBA" id="ARBA00006484"/>
    </source>
</evidence>
<comment type="similarity">
    <text evidence="1">Belongs to the short-chain dehydrogenases/reductases (SDR) family.</text>
</comment>
<evidence type="ECO:0000313" key="5">
    <source>
        <dbReference type="Proteomes" id="UP001370348"/>
    </source>
</evidence>
<dbReference type="InterPro" id="IPR036291">
    <property type="entry name" value="NAD(P)-bd_dom_sf"/>
</dbReference>
<dbReference type="PRINTS" id="PR00080">
    <property type="entry name" value="SDRFAMILY"/>
</dbReference>
<dbReference type="PROSITE" id="PS00061">
    <property type="entry name" value="ADH_SHORT"/>
    <property type="match status" value="1"/>
</dbReference>
<dbReference type="PANTHER" id="PTHR43639">
    <property type="entry name" value="OXIDOREDUCTASE, SHORT-CHAIN DEHYDROGENASE/REDUCTASE FAMILY (AFU_ORTHOLOGUE AFUA_5G02870)"/>
    <property type="match status" value="1"/>
</dbReference>
<dbReference type="InterPro" id="IPR002347">
    <property type="entry name" value="SDR_fam"/>
</dbReference>
<dbReference type="Gene3D" id="3.40.50.720">
    <property type="entry name" value="NAD(P)-binding Rossmann-like Domain"/>
    <property type="match status" value="1"/>
</dbReference>
<keyword evidence="5" id="KW-1185">Reference proteome</keyword>
<evidence type="ECO:0000313" key="4">
    <source>
        <dbReference type="EMBL" id="WXB15266.1"/>
    </source>
</evidence>
<gene>
    <name evidence="4" type="ORF">LZC94_46530</name>
</gene>
<dbReference type="PRINTS" id="PR00081">
    <property type="entry name" value="GDHRDH"/>
</dbReference>
<dbReference type="SMART" id="SM00822">
    <property type="entry name" value="PKS_KR"/>
    <property type="match status" value="1"/>
</dbReference>
<dbReference type="RefSeq" id="WP_394824891.1">
    <property type="nucleotide sequence ID" value="NZ_CP089984.1"/>
</dbReference>
<dbReference type="SUPFAM" id="SSF51735">
    <property type="entry name" value="NAD(P)-binding Rossmann-fold domains"/>
    <property type="match status" value="1"/>
</dbReference>
<dbReference type="InterPro" id="IPR020904">
    <property type="entry name" value="Sc_DH/Rdtase_CS"/>
</dbReference>
<proteinExistence type="inferred from homology"/>
<dbReference type="EMBL" id="CP089984">
    <property type="protein sequence ID" value="WXB15266.1"/>
    <property type="molecule type" value="Genomic_DNA"/>
</dbReference>
<dbReference type="PANTHER" id="PTHR43639:SF1">
    <property type="entry name" value="SHORT-CHAIN DEHYDROGENASE_REDUCTASE FAMILY PROTEIN"/>
    <property type="match status" value="1"/>
</dbReference>
<protein>
    <submittedName>
        <fullName evidence="4">SDR family oxidoreductase</fullName>
    </submittedName>
</protein>
<dbReference type="InterPro" id="IPR057326">
    <property type="entry name" value="KR_dom"/>
</dbReference>
<dbReference type="Pfam" id="PF13561">
    <property type="entry name" value="adh_short_C2"/>
    <property type="match status" value="1"/>
</dbReference>
<reference evidence="4 5" key="1">
    <citation type="submission" date="2021-12" db="EMBL/GenBank/DDBJ databases">
        <title>Discovery of the Pendulisporaceae a myxobacterial family with distinct sporulation behavior and unique specialized metabolism.</title>
        <authorList>
            <person name="Garcia R."/>
            <person name="Popoff A."/>
            <person name="Bader C.D."/>
            <person name="Loehr J."/>
            <person name="Walesch S."/>
            <person name="Walt C."/>
            <person name="Boldt J."/>
            <person name="Bunk B."/>
            <person name="Haeckl F.J.F.P.J."/>
            <person name="Gunesch A.P."/>
            <person name="Birkelbach J."/>
            <person name="Nuebel U."/>
            <person name="Pietschmann T."/>
            <person name="Bach T."/>
            <person name="Mueller R."/>
        </authorList>
    </citation>
    <scope>NUCLEOTIDE SEQUENCE [LARGE SCALE GENOMIC DNA]</scope>
    <source>
        <strain evidence="4 5">MSr11954</strain>
    </source>
</reference>
<name>A0ABZ2M1Q1_9BACT</name>